<organism evidence="1 2">
    <name type="scientific">Anopheles farauti</name>
    <dbReference type="NCBI Taxonomy" id="69004"/>
    <lineage>
        <taxon>Eukaryota</taxon>
        <taxon>Metazoa</taxon>
        <taxon>Ecdysozoa</taxon>
        <taxon>Arthropoda</taxon>
        <taxon>Hexapoda</taxon>
        <taxon>Insecta</taxon>
        <taxon>Pterygota</taxon>
        <taxon>Neoptera</taxon>
        <taxon>Endopterygota</taxon>
        <taxon>Diptera</taxon>
        <taxon>Nematocera</taxon>
        <taxon>Culicoidea</taxon>
        <taxon>Culicidae</taxon>
        <taxon>Anophelinae</taxon>
        <taxon>Anopheles</taxon>
    </lineage>
</organism>
<dbReference type="Proteomes" id="UP000075886">
    <property type="component" value="Unassembled WGS sequence"/>
</dbReference>
<reference evidence="1" key="2">
    <citation type="submission" date="2020-05" db="UniProtKB">
        <authorList>
            <consortium name="EnsemblMetazoa"/>
        </authorList>
    </citation>
    <scope>IDENTIFICATION</scope>
    <source>
        <strain evidence="1">FAR1</strain>
    </source>
</reference>
<protein>
    <submittedName>
        <fullName evidence="1">Uncharacterized protein</fullName>
    </submittedName>
</protein>
<dbReference type="EMBL" id="AXCN02001351">
    <property type="status" value="NOT_ANNOTATED_CDS"/>
    <property type="molecule type" value="Genomic_DNA"/>
</dbReference>
<name>A0A182QV70_9DIPT</name>
<dbReference type="EnsemblMetazoa" id="AFAF017529-RA">
    <property type="protein sequence ID" value="AFAF017529-PA"/>
    <property type="gene ID" value="AFAF017529"/>
</dbReference>
<reference evidence="2" key="1">
    <citation type="submission" date="2014-01" db="EMBL/GenBank/DDBJ databases">
        <title>The Genome Sequence of Anopheles farauti FAR1 (V2).</title>
        <authorList>
            <consortium name="The Broad Institute Genomics Platform"/>
            <person name="Neafsey D.E."/>
            <person name="Besansky N."/>
            <person name="Howell P."/>
            <person name="Walton C."/>
            <person name="Young S.K."/>
            <person name="Zeng Q."/>
            <person name="Gargeya S."/>
            <person name="Fitzgerald M."/>
            <person name="Haas B."/>
            <person name="Abouelleil A."/>
            <person name="Allen A.W."/>
            <person name="Alvarado L."/>
            <person name="Arachchi H.M."/>
            <person name="Berlin A.M."/>
            <person name="Chapman S.B."/>
            <person name="Gainer-Dewar J."/>
            <person name="Goldberg J."/>
            <person name="Griggs A."/>
            <person name="Gujja S."/>
            <person name="Hansen M."/>
            <person name="Howarth C."/>
            <person name="Imamovic A."/>
            <person name="Ireland A."/>
            <person name="Larimer J."/>
            <person name="McCowan C."/>
            <person name="Murphy C."/>
            <person name="Pearson M."/>
            <person name="Poon T.W."/>
            <person name="Priest M."/>
            <person name="Roberts A."/>
            <person name="Saif S."/>
            <person name="Shea T."/>
            <person name="Sisk P."/>
            <person name="Sykes S."/>
            <person name="Wortman J."/>
            <person name="Nusbaum C."/>
            <person name="Birren B."/>
        </authorList>
    </citation>
    <scope>NUCLEOTIDE SEQUENCE [LARGE SCALE GENOMIC DNA]</scope>
    <source>
        <strain evidence="2">FAR1</strain>
    </source>
</reference>
<dbReference type="AlphaFoldDB" id="A0A182QV70"/>
<evidence type="ECO:0000313" key="1">
    <source>
        <dbReference type="EnsemblMetazoa" id="AFAF017529-PA"/>
    </source>
</evidence>
<evidence type="ECO:0000313" key="2">
    <source>
        <dbReference type="Proteomes" id="UP000075886"/>
    </source>
</evidence>
<proteinExistence type="predicted"/>
<accession>A0A182QV70</accession>
<dbReference type="VEuPathDB" id="VectorBase:AFAF017529"/>
<sequence length="245" mass="27759">MSVTEWDEGHGQWAWWCGLRIGVAPVGGEGLPPHDISDLSEPAVYGMREIELTLGTLFLSHTPSDSSRSRISHAKMPGSFCFSSRMYVTTFGVVTRGFEPPIAPGRIEPVSWYRARIFDTQPWLTRSWRDMSHGRIPSRASSTMRIRVLFGSGRPFTNTPPSWFTSPYCCAWFSPPLSATVVRFCTDNELHCVSLFVAGTKRNYKIKFIERRARGGLTFGPSSRIFKRDSQEEKRKWDSRSSHSA</sequence>
<keyword evidence="2" id="KW-1185">Reference proteome</keyword>